<dbReference type="InterPro" id="IPR027417">
    <property type="entry name" value="P-loop_NTPase"/>
</dbReference>
<dbReference type="InterPro" id="IPR050534">
    <property type="entry name" value="Coronavir_polyprotein_1ab"/>
</dbReference>
<dbReference type="SUPFAM" id="SSF52540">
    <property type="entry name" value="P-loop containing nucleoside triphosphate hydrolases"/>
    <property type="match status" value="1"/>
</dbReference>
<dbReference type="PANTHER" id="PTHR43788">
    <property type="entry name" value="DNA2/NAM7 HELICASE FAMILY MEMBER"/>
    <property type="match status" value="1"/>
</dbReference>
<accession>A0AA38US78</accession>
<dbReference type="Pfam" id="PF13604">
    <property type="entry name" value="AAA_30"/>
    <property type="match status" value="1"/>
</dbReference>
<dbReference type="PANTHER" id="PTHR43788:SF8">
    <property type="entry name" value="DNA-BINDING PROTEIN SMUBP-2"/>
    <property type="match status" value="1"/>
</dbReference>
<name>A0AA38US78_9AGAR</name>
<sequence length="693" mass="78082">MHTHIQQTVIPLPPYSLPVYQYTRRLAGHAARTLAHLCVSDKDKDTDVDPLSRTFGISISQLDDGTIDHMAFATDEAVHLIDIGGAATQDKGTLEQSFRAFLGSTTIILAGFSMPRIALRLHHHLRHHVRGIDLSTLFSSSSSAWRPSKVVQVMCVTQNTFDIDRLWHENDQDGSIEKLCLRAWISAKVARSKAARTLVENVRRVDTRHIRKDVLLCLGTLLRQTDILARAVPKITNNEHESYKLSNNGKMELHNSRFKTRVRVSKQSYVEVVSQAGKIYQGQAVRANGKTTEIAFRQGIANDVSTVRVVGLDEPTPAEKARDTLLLKVLRDEAKLLDADFVRFLWFQTLEDETSLFPSSITSACLNPLKAYVKHLNTSQAIVAAAMTSEDPIVIVHGPPGTGKTTTISAAAEIWSKLHGLSVWIIGHSNVSVKNIAEKLLKREVDFKLIVSKEFYVEWHEHIYEKIVGRLIRTDELPNNTLGMSRLIGNSKVVLSTLGLLSNPAIESNGLFDVVPFERLVVDEASQINIFEYMSIFHKFRKSLVKVCFFGDPQQLPPFGQEKVKTLQSIFGIEHLQPNSYFLDVQYRMPVALGNFISARVYEARLTTCHNIAQLDCVRFVDTSLGAEEKCGSSWTNQSEVSVIIHLIRNYYQKMNFCIITPYDAQRAAIERQLRQEKLPWDVVFNVDSFQVH</sequence>
<dbReference type="GO" id="GO:0016787">
    <property type="term" value="F:hydrolase activity"/>
    <property type="evidence" value="ECO:0007669"/>
    <property type="project" value="UniProtKB-KW"/>
</dbReference>
<comment type="caution">
    <text evidence="6">The sequence shown here is derived from an EMBL/GenBank/DDBJ whole genome shotgun (WGS) entry which is preliminary data.</text>
</comment>
<feature type="domain" description="DNA2/NAM7 helicase-like C-terminal" evidence="5">
    <location>
        <begin position="578"/>
        <end position="691"/>
    </location>
</feature>
<dbReference type="Pfam" id="PF13087">
    <property type="entry name" value="AAA_12"/>
    <property type="match status" value="1"/>
</dbReference>
<reference evidence="6" key="1">
    <citation type="submission" date="2022-08" db="EMBL/GenBank/DDBJ databases">
        <authorList>
            <consortium name="DOE Joint Genome Institute"/>
            <person name="Min B."/>
            <person name="Riley R."/>
            <person name="Sierra-Patev S."/>
            <person name="Naranjo-Ortiz M."/>
            <person name="Looney B."/>
            <person name="Konkel Z."/>
            <person name="Slot J.C."/>
            <person name="Sakamoto Y."/>
            <person name="Steenwyk J.L."/>
            <person name="Rokas A."/>
            <person name="Carro J."/>
            <person name="Camarero S."/>
            <person name="Ferreira P."/>
            <person name="Molpeceres G."/>
            <person name="Ruiz-Duenas F.J."/>
            <person name="Serrano A."/>
            <person name="Henrissat B."/>
            <person name="Drula E."/>
            <person name="Hughes K.W."/>
            <person name="Mata J.L."/>
            <person name="Ishikawa N.K."/>
            <person name="Vargas-Isla R."/>
            <person name="Ushijima S."/>
            <person name="Smith C.A."/>
            <person name="Ahrendt S."/>
            <person name="Andreopoulos W."/>
            <person name="He G."/>
            <person name="Labutti K."/>
            <person name="Lipzen A."/>
            <person name="Ng V."/>
            <person name="Sandor L."/>
            <person name="Barry K."/>
            <person name="Martinez A.T."/>
            <person name="Xiao Y."/>
            <person name="Gibbons J.G."/>
            <person name="Terashima K."/>
            <person name="Hibbett D.S."/>
            <person name="Grigoriev I.V."/>
        </authorList>
    </citation>
    <scope>NUCLEOTIDE SEQUENCE</scope>
    <source>
        <strain evidence="6">TFB7829</strain>
    </source>
</reference>
<keyword evidence="2 6" id="KW-0378">Hydrolase</keyword>
<protein>
    <submittedName>
        <fullName evidence="6">P-loop containing nucleoside triphosphate hydrolase protein</fullName>
    </submittedName>
</protein>
<evidence type="ECO:0000256" key="1">
    <source>
        <dbReference type="ARBA" id="ARBA00022741"/>
    </source>
</evidence>
<dbReference type="EMBL" id="MU801984">
    <property type="protein sequence ID" value="KAJ3984610.1"/>
    <property type="molecule type" value="Genomic_DNA"/>
</dbReference>
<dbReference type="GO" id="GO:0005524">
    <property type="term" value="F:ATP binding"/>
    <property type="evidence" value="ECO:0007669"/>
    <property type="project" value="UniProtKB-KW"/>
</dbReference>
<dbReference type="Gene3D" id="3.40.50.300">
    <property type="entry name" value="P-loop containing nucleotide triphosphate hydrolases"/>
    <property type="match status" value="2"/>
</dbReference>
<organism evidence="6 7">
    <name type="scientific">Lentinula detonsa</name>
    <dbReference type="NCBI Taxonomy" id="2804962"/>
    <lineage>
        <taxon>Eukaryota</taxon>
        <taxon>Fungi</taxon>
        <taxon>Dikarya</taxon>
        <taxon>Basidiomycota</taxon>
        <taxon>Agaricomycotina</taxon>
        <taxon>Agaricomycetes</taxon>
        <taxon>Agaricomycetidae</taxon>
        <taxon>Agaricales</taxon>
        <taxon>Marasmiineae</taxon>
        <taxon>Omphalotaceae</taxon>
        <taxon>Lentinula</taxon>
    </lineage>
</organism>
<gene>
    <name evidence="6" type="ORF">F5890DRAFT_1282028</name>
</gene>
<dbReference type="Proteomes" id="UP001163850">
    <property type="component" value="Unassembled WGS sequence"/>
</dbReference>
<evidence type="ECO:0000256" key="2">
    <source>
        <dbReference type="ARBA" id="ARBA00022801"/>
    </source>
</evidence>
<evidence type="ECO:0000256" key="4">
    <source>
        <dbReference type="ARBA" id="ARBA00022840"/>
    </source>
</evidence>
<evidence type="ECO:0000313" key="7">
    <source>
        <dbReference type="Proteomes" id="UP001163850"/>
    </source>
</evidence>
<proteinExistence type="predicted"/>
<keyword evidence="4" id="KW-0067">ATP-binding</keyword>
<dbReference type="CDD" id="cd17934">
    <property type="entry name" value="DEXXQc_Upf1-like"/>
    <property type="match status" value="1"/>
</dbReference>
<dbReference type="GO" id="GO:0043139">
    <property type="term" value="F:5'-3' DNA helicase activity"/>
    <property type="evidence" value="ECO:0007669"/>
    <property type="project" value="TreeGrafter"/>
</dbReference>
<dbReference type="AlphaFoldDB" id="A0AA38US78"/>
<evidence type="ECO:0000313" key="6">
    <source>
        <dbReference type="EMBL" id="KAJ3984610.1"/>
    </source>
</evidence>
<dbReference type="InterPro" id="IPR041679">
    <property type="entry name" value="DNA2/NAM7-like_C"/>
</dbReference>
<keyword evidence="1" id="KW-0547">Nucleotide-binding</keyword>
<evidence type="ECO:0000256" key="3">
    <source>
        <dbReference type="ARBA" id="ARBA00022806"/>
    </source>
</evidence>
<keyword evidence="3" id="KW-0347">Helicase</keyword>
<evidence type="ECO:0000259" key="5">
    <source>
        <dbReference type="Pfam" id="PF13087"/>
    </source>
</evidence>